<dbReference type="InterPro" id="IPR051531">
    <property type="entry name" value="N-acetyltransferase"/>
</dbReference>
<dbReference type="OrthoDB" id="6293260at2"/>
<dbReference type="PANTHER" id="PTHR43792:SF16">
    <property type="entry name" value="N-ACETYLTRANSFERASE DOMAIN-CONTAINING PROTEIN"/>
    <property type="match status" value="1"/>
</dbReference>
<dbReference type="SUPFAM" id="SSF55729">
    <property type="entry name" value="Acyl-CoA N-acyltransferases (Nat)"/>
    <property type="match status" value="1"/>
</dbReference>
<accession>A0A1I6U6E4</accession>
<name>A0A1I6U6E4_9RHOB</name>
<dbReference type="PROSITE" id="PS51186">
    <property type="entry name" value="GNAT"/>
    <property type="match status" value="1"/>
</dbReference>
<dbReference type="AlphaFoldDB" id="A0A1I6U6E4"/>
<dbReference type="Proteomes" id="UP000199392">
    <property type="component" value="Unassembled WGS sequence"/>
</dbReference>
<dbReference type="InterPro" id="IPR016181">
    <property type="entry name" value="Acyl_CoA_acyltransferase"/>
</dbReference>
<dbReference type="RefSeq" id="WP_092425894.1">
    <property type="nucleotide sequence ID" value="NZ_FNCL01000007.1"/>
</dbReference>
<protein>
    <submittedName>
        <fullName evidence="2">Protein N-acetyltransferase, RimJ/RimL family</fullName>
    </submittedName>
</protein>
<evidence type="ECO:0000313" key="2">
    <source>
        <dbReference type="EMBL" id="SFS96827.1"/>
    </source>
</evidence>
<dbReference type="STRING" id="311180.SAMN04488050_107181"/>
<feature type="domain" description="N-acetyltransferase" evidence="1">
    <location>
        <begin position="15"/>
        <end position="178"/>
    </location>
</feature>
<keyword evidence="2" id="KW-0808">Transferase</keyword>
<organism evidence="2 3">
    <name type="scientific">Alloyangia pacifica</name>
    <dbReference type="NCBI Taxonomy" id="311180"/>
    <lineage>
        <taxon>Bacteria</taxon>
        <taxon>Pseudomonadati</taxon>
        <taxon>Pseudomonadota</taxon>
        <taxon>Alphaproteobacteria</taxon>
        <taxon>Rhodobacterales</taxon>
        <taxon>Roseobacteraceae</taxon>
        <taxon>Alloyangia</taxon>
    </lineage>
</organism>
<dbReference type="PANTHER" id="PTHR43792">
    <property type="entry name" value="GNAT FAMILY, PUTATIVE (AFU_ORTHOLOGUE AFUA_3G00765)-RELATED-RELATED"/>
    <property type="match status" value="1"/>
</dbReference>
<keyword evidence="3" id="KW-1185">Reference proteome</keyword>
<evidence type="ECO:0000259" key="1">
    <source>
        <dbReference type="PROSITE" id="PS51186"/>
    </source>
</evidence>
<dbReference type="GO" id="GO:0016747">
    <property type="term" value="F:acyltransferase activity, transferring groups other than amino-acyl groups"/>
    <property type="evidence" value="ECO:0007669"/>
    <property type="project" value="InterPro"/>
</dbReference>
<reference evidence="3" key="1">
    <citation type="submission" date="2016-10" db="EMBL/GenBank/DDBJ databases">
        <authorList>
            <person name="Varghese N."/>
            <person name="Submissions S."/>
        </authorList>
    </citation>
    <scope>NUCLEOTIDE SEQUENCE [LARGE SCALE GENOMIC DNA]</scope>
    <source>
        <strain evidence="3">DSM 26894</strain>
    </source>
</reference>
<evidence type="ECO:0000313" key="3">
    <source>
        <dbReference type="Proteomes" id="UP000199392"/>
    </source>
</evidence>
<dbReference type="Gene3D" id="3.40.630.30">
    <property type="match status" value="1"/>
</dbReference>
<dbReference type="EMBL" id="FOZW01000007">
    <property type="protein sequence ID" value="SFS96827.1"/>
    <property type="molecule type" value="Genomic_DNA"/>
</dbReference>
<proteinExistence type="predicted"/>
<sequence length="180" mass="20332">MNDTKRVPVLETDRLILRGHRSDDFDALSEMWADPRVVAHISGVPSSREQSWARLLRYTGHWLHLGFGYWAVTDRAEGTFLGEVGFADYRRDTDPDLAGTPEAGWVFAAHAHGKGYATEAVTAALRWADERLGHPATVAMFDPAHVASIHVARKVGFERDRMGRYGENEALFLYRPRRAR</sequence>
<gene>
    <name evidence="2" type="ORF">SAMN04488050_107181</name>
</gene>
<dbReference type="InterPro" id="IPR000182">
    <property type="entry name" value="GNAT_dom"/>
</dbReference>
<dbReference type="Pfam" id="PF13302">
    <property type="entry name" value="Acetyltransf_3"/>
    <property type="match status" value="1"/>
</dbReference>